<reference evidence="1" key="1">
    <citation type="submission" date="2023-10" db="EMBL/GenBank/DDBJ databases">
        <title>Genome assembly of Pristionchus species.</title>
        <authorList>
            <person name="Yoshida K."/>
            <person name="Sommer R.J."/>
        </authorList>
    </citation>
    <scope>NUCLEOTIDE SEQUENCE</scope>
    <source>
        <strain evidence="1">RS5133</strain>
    </source>
</reference>
<organism evidence="1 2">
    <name type="scientific">Pristionchus fissidentatus</name>
    <dbReference type="NCBI Taxonomy" id="1538716"/>
    <lineage>
        <taxon>Eukaryota</taxon>
        <taxon>Metazoa</taxon>
        <taxon>Ecdysozoa</taxon>
        <taxon>Nematoda</taxon>
        <taxon>Chromadorea</taxon>
        <taxon>Rhabditida</taxon>
        <taxon>Rhabditina</taxon>
        <taxon>Diplogasteromorpha</taxon>
        <taxon>Diplogasteroidea</taxon>
        <taxon>Neodiplogasteridae</taxon>
        <taxon>Pristionchus</taxon>
    </lineage>
</organism>
<dbReference type="Proteomes" id="UP001432322">
    <property type="component" value="Unassembled WGS sequence"/>
</dbReference>
<feature type="non-terminal residue" evidence="1">
    <location>
        <position position="158"/>
    </location>
</feature>
<feature type="non-terminal residue" evidence="1">
    <location>
        <position position="1"/>
    </location>
</feature>
<dbReference type="AlphaFoldDB" id="A0AAV5W6Y1"/>
<keyword evidence="2" id="KW-1185">Reference proteome</keyword>
<evidence type="ECO:0000313" key="1">
    <source>
        <dbReference type="EMBL" id="GMT27592.1"/>
    </source>
</evidence>
<evidence type="ECO:0000313" key="2">
    <source>
        <dbReference type="Proteomes" id="UP001432322"/>
    </source>
</evidence>
<evidence type="ECO:0008006" key="3">
    <source>
        <dbReference type="Google" id="ProtNLM"/>
    </source>
</evidence>
<sequence length="158" mass="18179">VCVDGEASETDDEEEKPTKRIVMQSSYREDICVDGEASETDDEEENGVVSMPKVFNTDRTRLDTSEIKIIERIEDEILFVNFVSLYHGCINCLKDDNSLQTRRKHLVEIRKLEKEIDRRFGALQRSGTSIRQATDSLLSIDVLFDNLSKKCDDVMKNR</sequence>
<gene>
    <name evidence="1" type="ORF">PFISCL1PPCAC_18889</name>
</gene>
<dbReference type="Pfam" id="PF15753">
    <property type="entry name" value="BLOC1S3"/>
    <property type="match status" value="1"/>
</dbReference>
<protein>
    <recommendedName>
        <fullName evidence="3">Biogenesis of lysosome-related organelles complex 1 subunit 3</fullName>
    </recommendedName>
</protein>
<accession>A0AAV5W6Y1</accession>
<comment type="caution">
    <text evidence="1">The sequence shown here is derived from an EMBL/GenBank/DDBJ whole genome shotgun (WGS) entry which is preliminary data.</text>
</comment>
<dbReference type="InterPro" id="IPR017245">
    <property type="entry name" value="BLOC-1_complex_su-3"/>
</dbReference>
<proteinExistence type="predicted"/>
<name>A0AAV5W6Y1_9BILA</name>
<dbReference type="EMBL" id="BTSY01000005">
    <property type="protein sequence ID" value="GMT27592.1"/>
    <property type="molecule type" value="Genomic_DNA"/>
</dbReference>